<proteinExistence type="predicted"/>
<keyword evidence="1" id="KW-0472">Membrane</keyword>
<keyword evidence="1" id="KW-1133">Transmembrane helix</keyword>
<dbReference type="EMBL" id="RBNJ01002263">
    <property type="protein sequence ID" value="RUS32175.1"/>
    <property type="molecule type" value="Genomic_DNA"/>
</dbReference>
<feature type="transmembrane region" description="Helical" evidence="1">
    <location>
        <begin position="29"/>
        <end position="51"/>
    </location>
</feature>
<protein>
    <submittedName>
        <fullName evidence="2">Uncharacterized protein</fullName>
    </submittedName>
</protein>
<dbReference type="Proteomes" id="UP000274822">
    <property type="component" value="Unassembled WGS sequence"/>
</dbReference>
<keyword evidence="3" id="KW-1185">Reference proteome</keyword>
<comment type="caution">
    <text evidence="2">The sequence shown here is derived from an EMBL/GenBank/DDBJ whole genome shotgun (WGS) entry which is preliminary data.</text>
</comment>
<accession>A0A433QQW9</accession>
<evidence type="ECO:0000313" key="3">
    <source>
        <dbReference type="Proteomes" id="UP000274822"/>
    </source>
</evidence>
<sequence length="69" mass="7786">MVRIFVSEALTQAGSYIRRIWRSSCGGHFGVLGILKQLPVAILNFCAMLLYKKCLKTISMGMVISFMER</sequence>
<reference evidence="2 3" key="1">
    <citation type="journal article" date="2018" name="New Phytol.">
        <title>Phylogenomics of Endogonaceae and evolution of mycorrhizas within Mucoromycota.</title>
        <authorList>
            <person name="Chang Y."/>
            <person name="Desiro A."/>
            <person name="Na H."/>
            <person name="Sandor L."/>
            <person name="Lipzen A."/>
            <person name="Clum A."/>
            <person name="Barry K."/>
            <person name="Grigoriev I.V."/>
            <person name="Martin F.M."/>
            <person name="Stajich J.E."/>
            <person name="Smith M.E."/>
            <person name="Bonito G."/>
            <person name="Spatafora J.W."/>
        </authorList>
    </citation>
    <scope>NUCLEOTIDE SEQUENCE [LARGE SCALE GENOMIC DNA]</scope>
    <source>
        <strain evidence="2 3">AD002</strain>
    </source>
</reference>
<dbReference type="AlphaFoldDB" id="A0A433QQW9"/>
<organism evidence="2 3">
    <name type="scientific">Jimgerdemannia flammicorona</name>
    <dbReference type="NCBI Taxonomy" id="994334"/>
    <lineage>
        <taxon>Eukaryota</taxon>
        <taxon>Fungi</taxon>
        <taxon>Fungi incertae sedis</taxon>
        <taxon>Mucoromycota</taxon>
        <taxon>Mucoromycotina</taxon>
        <taxon>Endogonomycetes</taxon>
        <taxon>Endogonales</taxon>
        <taxon>Endogonaceae</taxon>
        <taxon>Jimgerdemannia</taxon>
    </lineage>
</organism>
<evidence type="ECO:0000256" key="1">
    <source>
        <dbReference type="SAM" id="Phobius"/>
    </source>
</evidence>
<keyword evidence="1" id="KW-0812">Transmembrane</keyword>
<name>A0A433QQW9_9FUNG</name>
<evidence type="ECO:0000313" key="2">
    <source>
        <dbReference type="EMBL" id="RUS32175.1"/>
    </source>
</evidence>
<gene>
    <name evidence="2" type="ORF">BC938DRAFT_476108</name>
</gene>